<evidence type="ECO:0000313" key="9">
    <source>
        <dbReference type="EMBL" id="ANY84408.1"/>
    </source>
</evidence>
<evidence type="ECO:0000256" key="2">
    <source>
        <dbReference type="ARBA" id="ARBA00007787"/>
    </source>
</evidence>
<dbReference type="EMBL" id="CP016619">
    <property type="protein sequence ID" value="ANY84408.1"/>
    <property type="molecule type" value="Genomic_DNA"/>
</dbReference>
<keyword evidence="6 7" id="KW-0676">Redox-active center</keyword>
<dbReference type="GO" id="GO:0005737">
    <property type="term" value="C:cytoplasm"/>
    <property type="evidence" value="ECO:0007669"/>
    <property type="project" value="TreeGrafter"/>
</dbReference>
<dbReference type="Pfam" id="PF08534">
    <property type="entry name" value="Redoxin"/>
    <property type="match status" value="1"/>
</dbReference>
<dbReference type="PROSITE" id="PS00195">
    <property type="entry name" value="GLUTAREDOXIN_1"/>
    <property type="match status" value="1"/>
</dbReference>
<organism evidence="9">
    <name type="scientific">Microvirga ossetica</name>
    <dbReference type="NCBI Taxonomy" id="1882682"/>
    <lineage>
        <taxon>Bacteria</taxon>
        <taxon>Pseudomonadati</taxon>
        <taxon>Pseudomonadota</taxon>
        <taxon>Alphaproteobacteria</taxon>
        <taxon>Hyphomicrobiales</taxon>
        <taxon>Methylobacteriaceae</taxon>
        <taxon>Microvirga</taxon>
    </lineage>
</organism>
<dbReference type="InterPro" id="IPR036249">
    <property type="entry name" value="Thioredoxin-like_sf"/>
</dbReference>
<dbReference type="AlphaFoldDB" id="A0A1B2EWT9"/>
<dbReference type="Gene3D" id="3.40.30.10">
    <property type="entry name" value="Glutaredoxin"/>
    <property type="match status" value="2"/>
</dbReference>
<protein>
    <recommendedName>
        <fullName evidence="7">Glutaredoxin</fullName>
    </recommendedName>
</protein>
<dbReference type="CDD" id="cd03418">
    <property type="entry name" value="GRX_GRXb_1_3_like"/>
    <property type="match status" value="1"/>
</dbReference>
<sequence length="275" mass="29579">MFLPDDLPKPVDDGGAVHLIGMRMPSIGLRATSGADVDLSRLPGRTVVYAYPMTGVPGVELPKGWTDIPGARGCTPQTLSFQAQQNIFAALNVRIFGLSTQTPQYQKELADRLGLSFAILSDTEFKLTDALNLPTMSVEDMRLIKRLTLVINDGVIEHVFYPVFPPNKSAGEVLDWLRDQPSPGDASPLGSGVTIFTTTECPYCKAAKALLSERGIDFTEIDVGKDADAAKSMVLRSGGRQTVPQIFFGQRHVGGADDLAALDRSGELSKLVSAD</sequence>
<gene>
    <name evidence="9" type="ORF">BB934_40085</name>
</gene>
<dbReference type="GO" id="GO:0034599">
    <property type="term" value="P:cellular response to oxidative stress"/>
    <property type="evidence" value="ECO:0007669"/>
    <property type="project" value="TreeGrafter"/>
</dbReference>
<keyword evidence="9" id="KW-0614">Plasmid</keyword>
<comment type="similarity">
    <text evidence="2 7">Belongs to the glutaredoxin family.</text>
</comment>
<keyword evidence="4 7" id="KW-0249">Electron transport</keyword>
<comment type="function">
    <text evidence="1 7">Has a glutathione-disulfide oxidoreductase activity in the presence of NADPH and glutathione reductase. Reduces low molecular weight disulfides and proteins.</text>
</comment>
<reference evidence="9" key="1">
    <citation type="submission" date="2016-07" db="EMBL/GenBank/DDBJ databases">
        <title>Microvirga ossetica sp. nov. a new species of rhizobia isolated from root nodules of the legume species Vicia alpestris Steven originated from North Ossetia region in the Caucasus.</title>
        <authorList>
            <person name="Safronova V.I."/>
            <person name="Kuznetsova I.G."/>
            <person name="Sazanova A.L."/>
            <person name="Belimov A."/>
            <person name="Andronov E."/>
            <person name="Osledkin Y.S."/>
            <person name="Onishchuk O.P."/>
            <person name="Kurchak O.N."/>
            <person name="Shaposhnikov A.I."/>
            <person name="Willems A."/>
            <person name="Tikhonovich I.A."/>
        </authorList>
    </citation>
    <scope>NUCLEOTIDE SEQUENCE [LARGE SCALE GENOMIC DNA]</scope>
    <source>
        <strain evidence="9">V5/3M</strain>
        <plasmid evidence="9">unnamed2</plasmid>
    </source>
</reference>
<dbReference type="PROSITE" id="PS51354">
    <property type="entry name" value="GLUTAREDOXIN_2"/>
    <property type="match status" value="1"/>
</dbReference>
<dbReference type="InterPro" id="IPR011767">
    <property type="entry name" value="GLR_AS"/>
</dbReference>
<dbReference type="GO" id="GO:0045454">
    <property type="term" value="P:cell redox homeostasis"/>
    <property type="evidence" value="ECO:0007669"/>
    <property type="project" value="InterPro"/>
</dbReference>
<dbReference type="PANTHER" id="PTHR45694:SF18">
    <property type="entry name" value="GLUTAREDOXIN-1-RELATED"/>
    <property type="match status" value="1"/>
</dbReference>
<accession>A0A1B2EWT9</accession>
<evidence type="ECO:0000256" key="4">
    <source>
        <dbReference type="ARBA" id="ARBA00022982"/>
    </source>
</evidence>
<dbReference type="NCBIfam" id="TIGR02181">
    <property type="entry name" value="GRX_bact"/>
    <property type="match status" value="1"/>
</dbReference>
<evidence type="ECO:0000256" key="7">
    <source>
        <dbReference type="RuleBase" id="RU364065"/>
    </source>
</evidence>
<feature type="domain" description="Thioredoxin" evidence="8">
    <location>
        <begin position="18"/>
        <end position="182"/>
    </location>
</feature>
<keyword evidence="7" id="KW-0963">Cytoplasm</keyword>
<evidence type="ECO:0000259" key="8">
    <source>
        <dbReference type="PROSITE" id="PS51352"/>
    </source>
</evidence>
<dbReference type="KEGG" id="moc:BB934_40085"/>
<name>A0A1B2EWT9_9HYPH</name>
<dbReference type="PROSITE" id="PS51352">
    <property type="entry name" value="THIOREDOXIN_2"/>
    <property type="match status" value="1"/>
</dbReference>
<evidence type="ECO:0000256" key="1">
    <source>
        <dbReference type="ARBA" id="ARBA00002549"/>
    </source>
</evidence>
<keyword evidence="3 7" id="KW-0813">Transport</keyword>
<evidence type="ECO:0000256" key="6">
    <source>
        <dbReference type="ARBA" id="ARBA00023284"/>
    </source>
</evidence>
<dbReference type="InterPro" id="IPR011900">
    <property type="entry name" value="GRX_bact"/>
</dbReference>
<dbReference type="GO" id="GO:0015038">
    <property type="term" value="F:glutathione disulfide oxidoreductase activity"/>
    <property type="evidence" value="ECO:0007669"/>
    <property type="project" value="UniProtKB-UniRule"/>
</dbReference>
<dbReference type="SUPFAM" id="SSF52833">
    <property type="entry name" value="Thioredoxin-like"/>
    <property type="match status" value="2"/>
</dbReference>
<dbReference type="InterPro" id="IPR013740">
    <property type="entry name" value="Redoxin"/>
</dbReference>
<evidence type="ECO:0000256" key="3">
    <source>
        <dbReference type="ARBA" id="ARBA00022448"/>
    </source>
</evidence>
<dbReference type="InterPro" id="IPR014025">
    <property type="entry name" value="Glutaredoxin_subgr"/>
</dbReference>
<dbReference type="Pfam" id="PF00462">
    <property type="entry name" value="Glutaredoxin"/>
    <property type="match status" value="1"/>
</dbReference>
<dbReference type="PANTHER" id="PTHR45694">
    <property type="entry name" value="GLUTAREDOXIN 2"/>
    <property type="match status" value="1"/>
</dbReference>
<dbReference type="InterPro" id="IPR002109">
    <property type="entry name" value="Glutaredoxin"/>
</dbReference>
<proteinExistence type="inferred from homology"/>
<dbReference type="CDD" id="cd03017">
    <property type="entry name" value="PRX_BCP"/>
    <property type="match status" value="1"/>
</dbReference>
<evidence type="ECO:0000256" key="5">
    <source>
        <dbReference type="ARBA" id="ARBA00023157"/>
    </source>
</evidence>
<dbReference type="PRINTS" id="PR00160">
    <property type="entry name" value="GLUTAREDOXIN"/>
</dbReference>
<keyword evidence="5" id="KW-1015">Disulfide bond</keyword>
<geneLocation type="plasmid" evidence="9">
    <name>unnamed2</name>
</geneLocation>
<dbReference type="InterPro" id="IPR013766">
    <property type="entry name" value="Thioredoxin_domain"/>
</dbReference>